<dbReference type="HOGENOM" id="CLU_794815_0_0_1"/>
<feature type="transmembrane region" description="Helical" evidence="1">
    <location>
        <begin position="308"/>
        <end position="328"/>
    </location>
</feature>
<name>A0A0C9T9E9_PLICR</name>
<dbReference type="AlphaFoldDB" id="A0A0C9T9E9"/>
<reference evidence="2 3" key="1">
    <citation type="submission" date="2014-06" db="EMBL/GenBank/DDBJ databases">
        <title>Evolutionary Origins and Diversification of the Mycorrhizal Mutualists.</title>
        <authorList>
            <consortium name="DOE Joint Genome Institute"/>
            <consortium name="Mycorrhizal Genomics Consortium"/>
            <person name="Kohler A."/>
            <person name="Kuo A."/>
            <person name="Nagy L.G."/>
            <person name="Floudas D."/>
            <person name="Copeland A."/>
            <person name="Barry K.W."/>
            <person name="Cichocki N."/>
            <person name="Veneault-Fourrey C."/>
            <person name="LaButti K."/>
            <person name="Lindquist E.A."/>
            <person name="Lipzen A."/>
            <person name="Lundell T."/>
            <person name="Morin E."/>
            <person name="Murat C."/>
            <person name="Riley R."/>
            <person name="Ohm R."/>
            <person name="Sun H."/>
            <person name="Tunlid A."/>
            <person name="Henrissat B."/>
            <person name="Grigoriev I.V."/>
            <person name="Hibbett D.S."/>
            <person name="Martin F."/>
        </authorList>
    </citation>
    <scope>NUCLEOTIDE SEQUENCE [LARGE SCALE GENOMIC DNA]</scope>
    <source>
        <strain evidence="2 3">FD-325 SS-3</strain>
    </source>
</reference>
<dbReference type="EMBL" id="KN832569">
    <property type="protein sequence ID" value="KII84878.1"/>
    <property type="molecule type" value="Genomic_DNA"/>
</dbReference>
<evidence type="ECO:0000313" key="3">
    <source>
        <dbReference type="Proteomes" id="UP000053263"/>
    </source>
</evidence>
<accession>A0A0C9T9E9</accession>
<evidence type="ECO:0000313" key="2">
    <source>
        <dbReference type="EMBL" id="KII84878.1"/>
    </source>
</evidence>
<proteinExistence type="predicted"/>
<keyword evidence="1" id="KW-1133">Transmembrane helix</keyword>
<keyword evidence="1" id="KW-0812">Transmembrane</keyword>
<keyword evidence="1" id="KW-0472">Membrane</keyword>
<keyword evidence="3" id="KW-1185">Reference proteome</keyword>
<gene>
    <name evidence="2" type="ORF">PLICRDRAFT_57389</name>
</gene>
<protein>
    <recommendedName>
        <fullName evidence="4">F-box domain-containing protein</fullName>
    </recommendedName>
</protein>
<sequence length="349" mass="38982">MPSEQDDRNAFDTDRNAFARRACIAHLPTEILLIIFKHVHSLTLAPLPPTVRHASIGGIHAYDDEAIRRMLRGPRPPGLRRPEDLRSPSLFPYALADVCPRWHAVLGMVPEFWTRLVINVDDSPSATPLSDVQSHLEWSKDLPLEVTVWRYDRDYEGGDAEGERIRVEAVNKLLVLHFPRLTAVRFDVSQALSFPPFGVGPLGRAENLLELSLLAHVGRGGWDHPLIQECTKPWAAVLGACPPSDNRVVLRYDPGFPSLPRLGYFELQCACAPERESIFPSLSTGGIAAMVPEVGRGVLEFCKCVLEVLVWVGCFIFCVSAGLGYEIYAHRGSYFDYIAAPFRHPKRLI</sequence>
<dbReference type="Proteomes" id="UP000053263">
    <property type="component" value="Unassembled WGS sequence"/>
</dbReference>
<organism evidence="2 3">
    <name type="scientific">Plicaturopsis crispa FD-325 SS-3</name>
    <dbReference type="NCBI Taxonomy" id="944288"/>
    <lineage>
        <taxon>Eukaryota</taxon>
        <taxon>Fungi</taxon>
        <taxon>Dikarya</taxon>
        <taxon>Basidiomycota</taxon>
        <taxon>Agaricomycotina</taxon>
        <taxon>Agaricomycetes</taxon>
        <taxon>Agaricomycetidae</taxon>
        <taxon>Amylocorticiales</taxon>
        <taxon>Amylocorticiaceae</taxon>
        <taxon>Plicatura</taxon>
        <taxon>Plicaturopsis crispa</taxon>
    </lineage>
</organism>
<evidence type="ECO:0008006" key="4">
    <source>
        <dbReference type="Google" id="ProtNLM"/>
    </source>
</evidence>
<dbReference type="OrthoDB" id="3001771at2759"/>
<evidence type="ECO:0000256" key="1">
    <source>
        <dbReference type="SAM" id="Phobius"/>
    </source>
</evidence>